<keyword evidence="4" id="KW-0598">Phosphotransferase system</keyword>
<keyword evidence="3" id="KW-0808">Transferase</keyword>
<evidence type="ECO:0000313" key="8">
    <source>
        <dbReference type="EMBL" id="MDT2400807.1"/>
    </source>
</evidence>
<proteinExistence type="predicted"/>
<evidence type="ECO:0000313" key="10">
    <source>
        <dbReference type="EMBL" id="TRZ33190.1"/>
    </source>
</evidence>
<keyword evidence="1" id="KW-0813">Transport</keyword>
<evidence type="ECO:0000313" key="9">
    <source>
        <dbReference type="EMBL" id="MDT2513733.1"/>
    </source>
</evidence>
<dbReference type="Pfam" id="PF02255">
    <property type="entry name" value="PTS_IIA"/>
    <property type="match status" value="1"/>
</dbReference>
<dbReference type="EMBL" id="JARPWY010000010">
    <property type="protein sequence ID" value="MDT2513733.1"/>
    <property type="molecule type" value="Genomic_DNA"/>
</dbReference>
<dbReference type="Proteomes" id="UP000316316">
    <property type="component" value="Unassembled WGS sequence"/>
</dbReference>
<evidence type="ECO:0000256" key="5">
    <source>
        <dbReference type="PIRSR" id="PIRSR000699-1"/>
    </source>
</evidence>
<comment type="cofactor">
    <cofactor evidence="6">
        <name>Mg(2+)</name>
        <dbReference type="ChEBI" id="CHEBI:18420"/>
    </cofactor>
    <text evidence="6">Binds 1 Mg(2+) ion per trimer.</text>
</comment>
<dbReference type="Proteomes" id="UP001260773">
    <property type="component" value="Unassembled WGS sequence"/>
</dbReference>
<accession>A0A8B5VZS0</accession>
<keyword evidence="6" id="KW-0479">Metal-binding</keyword>
<reference evidence="10 11" key="1">
    <citation type="submission" date="2017-10" db="EMBL/GenBank/DDBJ databases">
        <title>FDA dAtabase for Regulatory Grade micrObial Sequences (FDA-ARGOS): Supporting development and validation of Infectious Disease Dx tests.</title>
        <authorList>
            <person name="Campos J."/>
            <person name="Goldberg B."/>
            <person name="Tallon L.J."/>
            <person name="Sadzewicz L."/>
            <person name="Sengamalay N."/>
            <person name="Ott S."/>
            <person name="Godinez A."/>
            <person name="Nagaraj S."/>
            <person name="Vyas G."/>
            <person name="Aluvathingal J."/>
            <person name="Nadendla S."/>
            <person name="Geyer C."/>
            <person name="Nandy P."/>
            <person name="Hobson J."/>
            <person name="Sichtig H."/>
        </authorList>
    </citation>
    <scope>NUCLEOTIDE SEQUENCE [LARGE SCALE GENOMIC DNA]</scope>
    <source>
        <strain evidence="10 11">FDAARGOS_185</strain>
    </source>
</reference>
<dbReference type="PANTHER" id="PTHR34382:SF7">
    <property type="entry name" value="PTS SYSTEM N,N'-DIACETYLCHITOBIOSE-SPECIFIC EIIA COMPONENT"/>
    <property type="match status" value="1"/>
</dbReference>
<dbReference type="EMBL" id="PDXQ01000001">
    <property type="protein sequence ID" value="TRZ33190.1"/>
    <property type="molecule type" value="Genomic_DNA"/>
</dbReference>
<dbReference type="GeneID" id="69568788"/>
<dbReference type="PANTHER" id="PTHR34382">
    <property type="entry name" value="PTS SYSTEM N,N'-DIACETYLCHITOBIOSE-SPECIFIC EIIA COMPONENT"/>
    <property type="match status" value="1"/>
</dbReference>
<evidence type="ECO:0000313" key="12">
    <source>
        <dbReference type="Proteomes" id="UP001264335"/>
    </source>
</evidence>
<dbReference type="RefSeq" id="WP_048721168.1">
    <property type="nucleotide sequence ID" value="NZ_CAKOCJ010000038.1"/>
</dbReference>
<comment type="caution">
    <text evidence="10">The sequence shown here is derived from an EMBL/GenBank/DDBJ whole genome shotgun (WGS) entry which is preliminary data.</text>
</comment>
<evidence type="ECO:0000256" key="4">
    <source>
        <dbReference type="ARBA" id="ARBA00022683"/>
    </source>
</evidence>
<organism evidence="10 11">
    <name type="scientific">Enterococcus avium</name>
    <name type="common">Streptococcus avium</name>
    <dbReference type="NCBI Taxonomy" id="33945"/>
    <lineage>
        <taxon>Bacteria</taxon>
        <taxon>Bacillati</taxon>
        <taxon>Bacillota</taxon>
        <taxon>Bacilli</taxon>
        <taxon>Lactobacillales</taxon>
        <taxon>Enterococcaceae</taxon>
        <taxon>Enterococcus</taxon>
    </lineage>
</organism>
<keyword evidence="2" id="KW-0762">Sugar transport</keyword>
<gene>
    <name evidence="10" type="ORF">AUF17_03490</name>
    <name evidence="8" type="ORF">P7D43_00365</name>
    <name evidence="9" type="ORF">P7D79_05740</name>
</gene>
<dbReference type="PROSITE" id="PS51095">
    <property type="entry name" value="PTS_EIIA_TYPE_3"/>
    <property type="match status" value="1"/>
</dbReference>
<dbReference type="SUPFAM" id="SSF46973">
    <property type="entry name" value="Enzyme IIa from lactose specific PTS, IIa-lac"/>
    <property type="match status" value="1"/>
</dbReference>
<dbReference type="AlphaFoldDB" id="A0A8B5VZS0"/>
<feature type="modified residue" description="Phosphohistidine; by HPr" evidence="7">
    <location>
        <position position="76"/>
    </location>
</feature>
<dbReference type="EMBL" id="JARPWH010000001">
    <property type="protein sequence ID" value="MDT2400807.1"/>
    <property type="molecule type" value="Genomic_DNA"/>
</dbReference>
<dbReference type="CDD" id="cd00215">
    <property type="entry name" value="PTS_IIA_lac"/>
    <property type="match status" value="1"/>
</dbReference>
<name>A0A8B5VZS0_ENTAV</name>
<sequence length="110" mass="12231">MQGMEEVSFKIIASVGEAKSLIMSAIGLAGENNFDEANEQLKQAKEKFVVAHNAHFEMIQAEASGEQVELGLLLVHAEDQLMTTSLMHEMAGQMVEMYRKMYELHDDKGA</sequence>
<evidence type="ECO:0000256" key="3">
    <source>
        <dbReference type="ARBA" id="ARBA00022679"/>
    </source>
</evidence>
<dbReference type="Gene3D" id="1.20.58.80">
    <property type="entry name" value="Phosphotransferase system, lactose/cellobiose-type IIA subunit"/>
    <property type="match status" value="1"/>
</dbReference>
<keyword evidence="6" id="KW-0460">Magnesium</keyword>
<evidence type="ECO:0000256" key="1">
    <source>
        <dbReference type="ARBA" id="ARBA00022448"/>
    </source>
</evidence>
<feature type="binding site" evidence="6">
    <location>
        <position position="79"/>
    </location>
    <ligand>
        <name>Mg(2+)</name>
        <dbReference type="ChEBI" id="CHEBI:18420"/>
        <note>ligand shared between all trimeric partners</note>
    </ligand>
</feature>
<evidence type="ECO:0000256" key="6">
    <source>
        <dbReference type="PIRSR" id="PIRSR000699-2"/>
    </source>
</evidence>
<feature type="active site" description="Tele-phosphohistidine intermediate" evidence="5">
    <location>
        <position position="76"/>
    </location>
</feature>
<evidence type="ECO:0000256" key="7">
    <source>
        <dbReference type="PROSITE-ProRule" id="PRU00418"/>
    </source>
</evidence>
<evidence type="ECO:0000313" key="11">
    <source>
        <dbReference type="Proteomes" id="UP000316316"/>
    </source>
</evidence>
<dbReference type="PIRSF" id="PIRSF000699">
    <property type="entry name" value="PTS_IILac_III"/>
    <property type="match status" value="1"/>
</dbReference>
<dbReference type="GO" id="GO:0016740">
    <property type="term" value="F:transferase activity"/>
    <property type="evidence" value="ECO:0007669"/>
    <property type="project" value="UniProtKB-KW"/>
</dbReference>
<dbReference type="InterPro" id="IPR003188">
    <property type="entry name" value="PTS_IIA_lac/cel"/>
</dbReference>
<dbReference type="GO" id="GO:0009401">
    <property type="term" value="P:phosphoenolpyruvate-dependent sugar phosphotransferase system"/>
    <property type="evidence" value="ECO:0007669"/>
    <property type="project" value="UniProtKB-KW"/>
</dbReference>
<dbReference type="Proteomes" id="UP001264335">
    <property type="component" value="Unassembled WGS sequence"/>
</dbReference>
<dbReference type="GO" id="GO:0046872">
    <property type="term" value="F:metal ion binding"/>
    <property type="evidence" value="ECO:0007669"/>
    <property type="project" value="UniProtKB-KW"/>
</dbReference>
<evidence type="ECO:0000256" key="2">
    <source>
        <dbReference type="ARBA" id="ARBA00022597"/>
    </source>
</evidence>
<protein>
    <submittedName>
        <fullName evidence="10">PTS lactose/cellobiose transporter subunit IIA</fullName>
    </submittedName>
</protein>
<reference evidence="8 12" key="2">
    <citation type="submission" date="2023-03" db="EMBL/GenBank/DDBJ databases">
        <authorList>
            <person name="Shen W."/>
            <person name="Cai J."/>
        </authorList>
    </citation>
    <scope>NUCLEOTIDE SEQUENCE [LARGE SCALE GENOMIC DNA]</scope>
    <source>
        <strain evidence="8">P33-2</strain>
        <strain evidence="9 12">Y2</strain>
    </source>
</reference>
<dbReference type="InterPro" id="IPR036542">
    <property type="entry name" value="PTS_IIA_lac/cel_sf"/>
</dbReference>